<keyword evidence="4 7" id="KW-1133">Transmembrane helix</keyword>
<feature type="transmembrane region" description="Helical" evidence="7">
    <location>
        <begin position="380"/>
        <end position="397"/>
    </location>
</feature>
<evidence type="ECO:0000256" key="5">
    <source>
        <dbReference type="ARBA" id="ARBA00023136"/>
    </source>
</evidence>
<comment type="subcellular location">
    <subcellularLocation>
        <location evidence="1">Membrane</location>
        <topology evidence="1">Multi-pass membrane protein</topology>
    </subcellularLocation>
</comment>
<evidence type="ECO:0000256" key="3">
    <source>
        <dbReference type="ARBA" id="ARBA00022692"/>
    </source>
</evidence>
<feature type="transmembrane region" description="Helical" evidence="7">
    <location>
        <begin position="166"/>
        <end position="189"/>
    </location>
</feature>
<keyword evidence="5 7" id="KW-0472">Membrane</keyword>
<dbReference type="RefSeq" id="WP_380562754.1">
    <property type="nucleotide sequence ID" value="NZ_JBEUKS010000001.1"/>
</dbReference>
<dbReference type="Proteomes" id="UP001592581">
    <property type="component" value="Unassembled WGS sequence"/>
</dbReference>
<protein>
    <submittedName>
        <fullName evidence="8">Cytosine permease</fullName>
    </submittedName>
</protein>
<dbReference type="Gene3D" id="1.10.4160.10">
    <property type="entry name" value="Hydantoin permease"/>
    <property type="match status" value="1"/>
</dbReference>
<feature type="transmembrane region" description="Helical" evidence="7">
    <location>
        <begin position="67"/>
        <end position="88"/>
    </location>
</feature>
<keyword evidence="9" id="KW-1185">Reference proteome</keyword>
<evidence type="ECO:0000256" key="2">
    <source>
        <dbReference type="ARBA" id="ARBA00008974"/>
    </source>
</evidence>
<evidence type="ECO:0000256" key="7">
    <source>
        <dbReference type="SAM" id="Phobius"/>
    </source>
</evidence>
<keyword evidence="3 7" id="KW-0812">Transmembrane</keyword>
<evidence type="ECO:0000256" key="4">
    <source>
        <dbReference type="ARBA" id="ARBA00022989"/>
    </source>
</evidence>
<proteinExistence type="inferred from homology"/>
<feature type="transmembrane region" description="Helical" evidence="7">
    <location>
        <begin position="347"/>
        <end position="368"/>
    </location>
</feature>
<feature type="region of interest" description="Disordered" evidence="6">
    <location>
        <begin position="1"/>
        <end position="25"/>
    </location>
</feature>
<accession>A0ABV6XGM9</accession>
<feature type="transmembrane region" description="Helical" evidence="7">
    <location>
        <begin position="109"/>
        <end position="132"/>
    </location>
</feature>
<feature type="transmembrane region" description="Helical" evidence="7">
    <location>
        <begin position="403"/>
        <end position="423"/>
    </location>
</feature>
<organism evidence="8 9">
    <name type="scientific">Streptacidiphilus jeojiensis</name>
    <dbReference type="NCBI Taxonomy" id="3229225"/>
    <lineage>
        <taxon>Bacteria</taxon>
        <taxon>Bacillati</taxon>
        <taxon>Actinomycetota</taxon>
        <taxon>Actinomycetes</taxon>
        <taxon>Kitasatosporales</taxon>
        <taxon>Streptomycetaceae</taxon>
        <taxon>Streptacidiphilus</taxon>
    </lineage>
</organism>
<evidence type="ECO:0000313" key="8">
    <source>
        <dbReference type="EMBL" id="MFC1437423.1"/>
    </source>
</evidence>
<dbReference type="InterPro" id="IPR030191">
    <property type="entry name" value="CodB"/>
</dbReference>
<dbReference type="InterPro" id="IPR001248">
    <property type="entry name" value="Pur-cyt_permease"/>
</dbReference>
<feature type="transmembrane region" description="Helical" evidence="7">
    <location>
        <begin position="285"/>
        <end position="311"/>
    </location>
</feature>
<evidence type="ECO:0000256" key="1">
    <source>
        <dbReference type="ARBA" id="ARBA00004141"/>
    </source>
</evidence>
<feature type="transmembrane region" description="Helical" evidence="7">
    <location>
        <begin position="323"/>
        <end position="341"/>
    </location>
</feature>
<feature type="transmembrane region" description="Helical" evidence="7">
    <location>
        <begin position="34"/>
        <end position="61"/>
    </location>
</feature>
<comment type="similarity">
    <text evidence="2">Belongs to the purine-cytosine permease (2.A.39) family.</text>
</comment>
<dbReference type="Pfam" id="PF02133">
    <property type="entry name" value="Transp_cyt_pur"/>
    <property type="match status" value="1"/>
</dbReference>
<feature type="transmembrane region" description="Helical" evidence="7">
    <location>
        <begin position="238"/>
        <end position="265"/>
    </location>
</feature>
<name>A0ABV6XGM9_9ACTN</name>
<evidence type="ECO:0000313" key="9">
    <source>
        <dbReference type="Proteomes" id="UP001592581"/>
    </source>
</evidence>
<evidence type="ECO:0000256" key="6">
    <source>
        <dbReference type="SAM" id="MobiDB-lite"/>
    </source>
</evidence>
<gene>
    <name evidence="8" type="ORF">ABUW04_04065</name>
</gene>
<feature type="transmembrane region" description="Helical" evidence="7">
    <location>
        <begin position="138"/>
        <end position="159"/>
    </location>
</feature>
<comment type="caution">
    <text evidence="8">The sequence shown here is derived from an EMBL/GenBank/DDBJ whole genome shotgun (WGS) entry which is preliminary data.</text>
</comment>
<dbReference type="PANTHER" id="PTHR30569:SF0">
    <property type="entry name" value="CYTOSINE PERMEASE"/>
    <property type="match status" value="1"/>
</dbReference>
<dbReference type="PANTHER" id="PTHR30569">
    <property type="entry name" value="CYTOSINE TRANSPORTER CODB"/>
    <property type="match status" value="1"/>
</dbReference>
<reference evidence="8 9" key="1">
    <citation type="submission" date="2024-06" db="EMBL/GenBank/DDBJ databases">
        <authorList>
            <person name="Lee S.D."/>
        </authorList>
    </citation>
    <scope>NUCLEOTIDE SEQUENCE [LARGE SCALE GENOMIC DNA]</scope>
    <source>
        <strain evidence="8 9">N1-10</strain>
    </source>
</reference>
<sequence>MTQSLVAAPSPTDTPGPHGEFEDRPVPLGHRRSLLSVSAVWFGFPMILTNTVFGGVIVHGLGLVEGLGAMAVGNLLLLLYVGALSHLAGRTGENFALTAARTFGARGKAVAGGFLATVVVGWFAFQIGLTGATLHSALGWNTLAVTIGAGALYTAVTALGIRALSVLGLVAAPLFLAMAAVALGLAFHASHSGSVLGFSGTGGLGFGAAVTMVFAGWADSGTMTGDFTRWAGDGRSAVAAAFSAFPVANAVSLVVGGLVVALGAAAHPDTDGGDFLPLLTTHGGLLTAVAVVFVFVNLGSVASHCLYNAAIGWSALLRSRMQLLTVALGVVGTAAAAAGVWTHFSTWLSLLGVFVPPIGAVLITDQVLLRRETTSRDWQLPALASWAIGAAAAWTVHEQLPALPDAVAGLAVGMLAQAAFVLAGRR</sequence>
<feature type="transmembrane region" description="Helical" evidence="7">
    <location>
        <begin position="195"/>
        <end position="217"/>
    </location>
</feature>
<dbReference type="EMBL" id="JBEUKS010000001">
    <property type="protein sequence ID" value="MFC1437423.1"/>
    <property type="molecule type" value="Genomic_DNA"/>
</dbReference>